<comment type="caution">
    <text evidence="8">The sequence shown here is derived from an EMBL/GenBank/DDBJ whole genome shotgun (WGS) entry which is preliminary data.</text>
</comment>
<feature type="transmembrane region" description="Helical" evidence="7">
    <location>
        <begin position="93"/>
        <end position="111"/>
    </location>
</feature>
<keyword evidence="6 7" id="KW-0472">Membrane</keyword>
<dbReference type="InterPro" id="IPR004630">
    <property type="entry name" value="UPF0324_YeiH-like"/>
</dbReference>
<dbReference type="PANTHER" id="PTHR30106:SF2">
    <property type="entry name" value="UPF0324 INNER MEMBRANE PROTEIN YEIH"/>
    <property type="match status" value="1"/>
</dbReference>
<proteinExistence type="inferred from homology"/>
<feature type="transmembrane region" description="Helical" evidence="7">
    <location>
        <begin position="123"/>
        <end position="144"/>
    </location>
</feature>
<protein>
    <submittedName>
        <fullName evidence="8">Sulfate exporter family transporter</fullName>
    </submittedName>
</protein>
<evidence type="ECO:0000256" key="1">
    <source>
        <dbReference type="ARBA" id="ARBA00004651"/>
    </source>
</evidence>
<evidence type="ECO:0000256" key="3">
    <source>
        <dbReference type="ARBA" id="ARBA00022475"/>
    </source>
</evidence>
<dbReference type="InterPro" id="IPR018383">
    <property type="entry name" value="UPF0324_pro"/>
</dbReference>
<evidence type="ECO:0000256" key="7">
    <source>
        <dbReference type="SAM" id="Phobius"/>
    </source>
</evidence>
<keyword evidence="5 7" id="KW-1133">Transmembrane helix</keyword>
<keyword evidence="9" id="KW-1185">Reference proteome</keyword>
<evidence type="ECO:0000256" key="6">
    <source>
        <dbReference type="ARBA" id="ARBA00023136"/>
    </source>
</evidence>
<dbReference type="PANTHER" id="PTHR30106">
    <property type="entry name" value="INNER MEMBRANE PROTEIN YEIH-RELATED"/>
    <property type="match status" value="1"/>
</dbReference>
<name>A0ABT5IV86_9NEIS</name>
<feature type="transmembrane region" description="Helical" evidence="7">
    <location>
        <begin position="309"/>
        <end position="333"/>
    </location>
</feature>
<comment type="similarity">
    <text evidence="2">Belongs to the UPF0324 family.</text>
</comment>
<gene>
    <name evidence="8" type="ORF">PQU95_04570</name>
</gene>
<feature type="transmembrane region" description="Helical" evidence="7">
    <location>
        <begin position="151"/>
        <end position="172"/>
    </location>
</feature>
<sequence>MKILDKQHGLLLALALALASLWLATLPWLAEHGVSALTVAMLLGMLAANLGPRHTRPAPATLAFCKTTLLRAGIVLFGLRLTLGELGQLGPTVWLIDAAVLGSTFALALWAGPRLGLDRESSVLIGAGSAICGAAAVMAAQPVIRASGERASLAVAGVVLFGSVAMLLYPAAYPLLASLGVSDTAYGIMTGSTLHEVAQVVAAGKAVSDQAANAAVLTKMLRVMMLAPFLLLLAAWWQRRQPQADNQRGRITIPWFAFGFVAMVALNSSGWLPAAVVAPLQQLTTLLLATAMAALGLDTRASAIRATGWQPLLLAGLLFGWLMLGGGLFNWLLG</sequence>
<feature type="transmembrane region" description="Helical" evidence="7">
    <location>
        <begin position="220"/>
        <end position="237"/>
    </location>
</feature>
<feature type="transmembrane region" description="Helical" evidence="7">
    <location>
        <begin position="249"/>
        <end position="266"/>
    </location>
</feature>
<dbReference type="Proteomes" id="UP001219956">
    <property type="component" value="Unassembled WGS sequence"/>
</dbReference>
<evidence type="ECO:0000256" key="4">
    <source>
        <dbReference type="ARBA" id="ARBA00022692"/>
    </source>
</evidence>
<dbReference type="Pfam" id="PF03601">
    <property type="entry name" value="Cons_hypoth698"/>
    <property type="match status" value="1"/>
</dbReference>
<comment type="subcellular location">
    <subcellularLocation>
        <location evidence="1">Cell membrane</location>
        <topology evidence="1">Multi-pass membrane protein</topology>
    </subcellularLocation>
</comment>
<evidence type="ECO:0000256" key="5">
    <source>
        <dbReference type="ARBA" id="ARBA00022989"/>
    </source>
</evidence>
<keyword evidence="4 7" id="KW-0812">Transmembrane</keyword>
<reference evidence="8 9" key="1">
    <citation type="submission" date="2023-01" db="EMBL/GenBank/DDBJ databases">
        <title>Novel species of the genus Vogesella isolated from rivers.</title>
        <authorList>
            <person name="Lu H."/>
        </authorList>
    </citation>
    <scope>NUCLEOTIDE SEQUENCE [LARGE SCALE GENOMIC DNA]</scope>
    <source>
        <strain evidence="8 9">DC21W</strain>
    </source>
</reference>
<evidence type="ECO:0000313" key="9">
    <source>
        <dbReference type="Proteomes" id="UP001219956"/>
    </source>
</evidence>
<keyword evidence="3" id="KW-1003">Cell membrane</keyword>
<dbReference type="EMBL" id="JAQQLF010000005">
    <property type="protein sequence ID" value="MDC7716490.1"/>
    <property type="molecule type" value="Genomic_DNA"/>
</dbReference>
<dbReference type="RefSeq" id="WP_272750899.1">
    <property type="nucleotide sequence ID" value="NZ_JAQQLF010000005.1"/>
</dbReference>
<evidence type="ECO:0000256" key="2">
    <source>
        <dbReference type="ARBA" id="ARBA00007977"/>
    </source>
</evidence>
<accession>A0ABT5IV86</accession>
<evidence type="ECO:0000313" key="8">
    <source>
        <dbReference type="EMBL" id="MDC7716490.1"/>
    </source>
</evidence>
<organism evidence="8 9">
    <name type="scientific">Vogesella aquatica</name>
    <dbReference type="NCBI Taxonomy" id="2984206"/>
    <lineage>
        <taxon>Bacteria</taxon>
        <taxon>Pseudomonadati</taxon>
        <taxon>Pseudomonadota</taxon>
        <taxon>Betaproteobacteria</taxon>
        <taxon>Neisseriales</taxon>
        <taxon>Chromobacteriaceae</taxon>
        <taxon>Vogesella</taxon>
    </lineage>
</organism>
<dbReference type="NCBIfam" id="TIGR00698">
    <property type="entry name" value="YeiH family putative sulfate export transporter"/>
    <property type="match status" value="1"/>
</dbReference>
<feature type="transmembrane region" description="Helical" evidence="7">
    <location>
        <begin position="272"/>
        <end position="297"/>
    </location>
</feature>